<dbReference type="Proteomes" id="UP000464577">
    <property type="component" value="Chromosome"/>
</dbReference>
<feature type="domain" description="DUF4833" evidence="1">
    <location>
        <begin position="47"/>
        <end position="185"/>
    </location>
</feature>
<evidence type="ECO:0000313" key="2">
    <source>
        <dbReference type="EMBL" id="QHV94342.1"/>
    </source>
</evidence>
<sequence>MITLTLYTMKKVHSWILVTTLFLAGYLPAKALSDSFPQPHRSANQLFYIQRSKDINTIVYEANLSANKKLDPNKPLQVYWIRYAEKGQREDLSPIQWQMAYGYTHKPSTAGPDAYDINLNAFRKHPLQVVRYQGKPIAMTLINGERARLQKVFVQLDPKSRLVPHVQYIEMYGVDLDKGKPVYERIIP</sequence>
<protein>
    <submittedName>
        <fullName evidence="2">DUF4833 domain-containing protein</fullName>
    </submittedName>
</protein>
<dbReference type="Pfam" id="PF16117">
    <property type="entry name" value="DUF4833"/>
    <property type="match status" value="1"/>
</dbReference>
<proteinExistence type="predicted"/>
<dbReference type="EMBL" id="CP045997">
    <property type="protein sequence ID" value="QHV94342.1"/>
    <property type="molecule type" value="Genomic_DNA"/>
</dbReference>
<evidence type="ECO:0000313" key="3">
    <source>
        <dbReference type="Proteomes" id="UP000464577"/>
    </source>
</evidence>
<dbReference type="KEGG" id="senf:GJR95_04595"/>
<keyword evidence="3" id="KW-1185">Reference proteome</keyword>
<organism evidence="2 3">
    <name type="scientific">Spirosoma endbachense</name>
    <dbReference type="NCBI Taxonomy" id="2666025"/>
    <lineage>
        <taxon>Bacteria</taxon>
        <taxon>Pseudomonadati</taxon>
        <taxon>Bacteroidota</taxon>
        <taxon>Cytophagia</taxon>
        <taxon>Cytophagales</taxon>
        <taxon>Cytophagaceae</taxon>
        <taxon>Spirosoma</taxon>
    </lineage>
</organism>
<name>A0A6P1VQE5_9BACT</name>
<dbReference type="AlphaFoldDB" id="A0A6P1VQE5"/>
<accession>A0A6P1VQE5</accession>
<reference evidence="2 3" key="1">
    <citation type="submission" date="2019-11" db="EMBL/GenBank/DDBJ databases">
        <title>Spirosoma endbachense sp. nov., isolated from a natural salt meadow.</title>
        <authorList>
            <person name="Rojas J."/>
            <person name="Ambika Manirajan B."/>
            <person name="Ratering S."/>
            <person name="Suarez C."/>
            <person name="Geissler-Plaum R."/>
            <person name="Schnell S."/>
        </authorList>
    </citation>
    <scope>NUCLEOTIDE SEQUENCE [LARGE SCALE GENOMIC DNA]</scope>
    <source>
        <strain evidence="2 3">I-24</strain>
    </source>
</reference>
<dbReference type="InterPro" id="IPR032269">
    <property type="entry name" value="DUF4833"/>
</dbReference>
<gene>
    <name evidence="2" type="ORF">GJR95_04595</name>
</gene>
<evidence type="ECO:0000259" key="1">
    <source>
        <dbReference type="Pfam" id="PF16117"/>
    </source>
</evidence>